<reference evidence="6 7" key="1">
    <citation type="submission" date="2024-10" db="EMBL/GenBank/DDBJ databases">
        <title>Updated reference genomes for cyclostephanoid diatoms.</title>
        <authorList>
            <person name="Roberts W.R."/>
            <person name="Alverson A.J."/>
        </authorList>
    </citation>
    <scope>NUCLEOTIDE SEQUENCE [LARGE SCALE GENOMIC DNA]</scope>
    <source>
        <strain evidence="6 7">AJA010-31</strain>
    </source>
</reference>
<dbReference type="InterPro" id="IPR035979">
    <property type="entry name" value="RBD_domain_sf"/>
</dbReference>
<evidence type="ECO:0008006" key="8">
    <source>
        <dbReference type="Google" id="ProtNLM"/>
    </source>
</evidence>
<evidence type="ECO:0000256" key="3">
    <source>
        <dbReference type="ARBA" id="ARBA00022884"/>
    </source>
</evidence>
<dbReference type="InterPro" id="IPR012677">
    <property type="entry name" value="Nucleotide-bd_a/b_plait_sf"/>
</dbReference>
<dbReference type="SUPFAM" id="SSF54928">
    <property type="entry name" value="RNA-binding domain, RBD"/>
    <property type="match status" value="1"/>
</dbReference>
<sequence length="447" mass="50660">MVKRRKTSGDEADHTTDVSVDQSANESIDGSDQDHSAQLSDEVDDDSDSLDPIEQQIQSDDDAHHKRPPKKKVRKLKLTATQDFNATLSKRGIIYLSRIPPRMGPSKVKTLLSDFGPISRIYLVEEDKVVRKKRRKAGGSGCKRYTEGWVEFESKKVAKRVGETLNMTRVTNHKRSLHYDDLWNVKYLKGFKWSHLTEKVAYERRIREQKLRIEMMEVRRENAAFVAEVEAGKRLDYIEERRKRKGKTNEDGEEVGKKKRKVKQKKPMDGGGKIATNGAILGSLPTNMFALSLVRKAPRLKKRQKKDDSSFNSPSSDSTLPATDADTNKKRKLHLAEPKVVTPPCSVAPSISSTSTTSTESFAPRRSRRLATKTPQGDGDTWIECRVMNIKDKKNKKNKSRSLFYSIETQRGWWDEPPSGASNVIYLGQGRGLEVVKSSKKRKSTGR</sequence>
<dbReference type="GO" id="GO:0003723">
    <property type="term" value="F:RNA binding"/>
    <property type="evidence" value="ECO:0007669"/>
    <property type="project" value="UniProtKB-KW"/>
</dbReference>
<organism evidence="6 7">
    <name type="scientific">Cyclotella atomus</name>
    <dbReference type="NCBI Taxonomy" id="382360"/>
    <lineage>
        <taxon>Eukaryota</taxon>
        <taxon>Sar</taxon>
        <taxon>Stramenopiles</taxon>
        <taxon>Ochrophyta</taxon>
        <taxon>Bacillariophyta</taxon>
        <taxon>Coscinodiscophyceae</taxon>
        <taxon>Thalassiosirophycidae</taxon>
        <taxon>Stephanodiscales</taxon>
        <taxon>Stephanodiscaceae</taxon>
        <taxon>Cyclotella</taxon>
    </lineage>
</organism>
<dbReference type="InterPro" id="IPR034353">
    <property type="entry name" value="ABT1/ESF2_RRM"/>
</dbReference>
<dbReference type="AlphaFoldDB" id="A0ABD3NTP6"/>
<dbReference type="PANTHER" id="PTHR12311">
    <property type="entry name" value="ACTIVATOR OF BASAL TRANSCRIPTION 1"/>
    <property type="match status" value="1"/>
</dbReference>
<feature type="compositionally biased region" description="Basic and acidic residues" evidence="5">
    <location>
        <begin position="7"/>
        <end position="16"/>
    </location>
</feature>
<feature type="compositionally biased region" description="Low complexity" evidence="5">
    <location>
        <begin position="350"/>
        <end position="361"/>
    </location>
</feature>
<dbReference type="EMBL" id="JALLPJ020001003">
    <property type="protein sequence ID" value="KAL3778131.1"/>
    <property type="molecule type" value="Genomic_DNA"/>
</dbReference>
<keyword evidence="7" id="KW-1185">Reference proteome</keyword>
<comment type="subcellular location">
    <subcellularLocation>
        <location evidence="1">Nucleus</location>
        <location evidence="1">Nucleolus</location>
    </subcellularLocation>
</comment>
<dbReference type="CDD" id="cd12263">
    <property type="entry name" value="RRM_ABT1_like"/>
    <property type="match status" value="1"/>
</dbReference>
<evidence type="ECO:0000256" key="1">
    <source>
        <dbReference type="ARBA" id="ARBA00004604"/>
    </source>
</evidence>
<feature type="compositionally biased region" description="Acidic residues" evidence="5">
    <location>
        <begin position="41"/>
        <end position="51"/>
    </location>
</feature>
<protein>
    <recommendedName>
        <fullName evidence="8">Activator of basal transcription 1</fullName>
    </recommendedName>
</protein>
<dbReference type="PANTHER" id="PTHR12311:SF7">
    <property type="entry name" value="ACTIVATOR OF BASAL TRANSCRIPTION 1"/>
    <property type="match status" value="1"/>
</dbReference>
<feature type="compositionally biased region" description="Polar residues" evidence="5">
    <location>
        <begin position="17"/>
        <end position="30"/>
    </location>
</feature>
<feature type="region of interest" description="Disordered" evidence="5">
    <location>
        <begin position="243"/>
        <end position="275"/>
    </location>
</feature>
<feature type="region of interest" description="Disordered" evidence="5">
    <location>
        <begin position="299"/>
        <end position="377"/>
    </location>
</feature>
<comment type="caution">
    <text evidence="6">The sequence shown here is derived from an EMBL/GenBank/DDBJ whole genome shotgun (WGS) entry which is preliminary data.</text>
</comment>
<dbReference type="Proteomes" id="UP001530400">
    <property type="component" value="Unassembled WGS sequence"/>
</dbReference>
<feature type="compositionally biased region" description="Basic residues" evidence="5">
    <location>
        <begin position="65"/>
        <end position="77"/>
    </location>
</feature>
<keyword evidence="4" id="KW-0539">Nucleus</keyword>
<dbReference type="GO" id="GO:0005730">
    <property type="term" value="C:nucleolus"/>
    <property type="evidence" value="ECO:0007669"/>
    <property type="project" value="UniProtKB-SubCell"/>
</dbReference>
<evidence type="ECO:0000256" key="4">
    <source>
        <dbReference type="ARBA" id="ARBA00023242"/>
    </source>
</evidence>
<dbReference type="Gene3D" id="3.30.70.330">
    <property type="match status" value="1"/>
</dbReference>
<proteinExistence type="inferred from homology"/>
<accession>A0ABD3NTP6</accession>
<dbReference type="InterPro" id="IPR039119">
    <property type="entry name" value="ABT1/Esf2"/>
</dbReference>
<evidence type="ECO:0000313" key="7">
    <source>
        <dbReference type="Proteomes" id="UP001530400"/>
    </source>
</evidence>
<evidence type="ECO:0000256" key="5">
    <source>
        <dbReference type="SAM" id="MobiDB-lite"/>
    </source>
</evidence>
<comment type="similarity">
    <text evidence="2">Belongs to the ESF2/ABP1 family.</text>
</comment>
<feature type="compositionally biased region" description="Basic and acidic residues" evidence="5">
    <location>
        <begin position="243"/>
        <end position="256"/>
    </location>
</feature>
<keyword evidence="3" id="KW-0694">RNA-binding</keyword>
<gene>
    <name evidence="6" type="ORF">ACHAWO_008083</name>
</gene>
<evidence type="ECO:0000313" key="6">
    <source>
        <dbReference type="EMBL" id="KAL3778131.1"/>
    </source>
</evidence>
<name>A0ABD3NTP6_9STRA</name>
<feature type="region of interest" description="Disordered" evidence="5">
    <location>
        <begin position="1"/>
        <end position="78"/>
    </location>
</feature>
<evidence type="ECO:0000256" key="2">
    <source>
        <dbReference type="ARBA" id="ARBA00005819"/>
    </source>
</evidence>